<dbReference type="Proteomes" id="UP001642540">
    <property type="component" value="Unassembled WGS sequence"/>
</dbReference>
<gene>
    <name evidence="2" type="ORF">ODALV1_LOCUS9270</name>
</gene>
<protein>
    <submittedName>
        <fullName evidence="2">Uncharacterized protein</fullName>
    </submittedName>
</protein>
<feature type="transmembrane region" description="Helical" evidence="1">
    <location>
        <begin position="18"/>
        <end position="39"/>
    </location>
</feature>
<proteinExistence type="predicted"/>
<keyword evidence="1" id="KW-0812">Transmembrane</keyword>
<organism evidence="2 3">
    <name type="scientific">Orchesella dallaii</name>
    <dbReference type="NCBI Taxonomy" id="48710"/>
    <lineage>
        <taxon>Eukaryota</taxon>
        <taxon>Metazoa</taxon>
        <taxon>Ecdysozoa</taxon>
        <taxon>Arthropoda</taxon>
        <taxon>Hexapoda</taxon>
        <taxon>Collembola</taxon>
        <taxon>Entomobryomorpha</taxon>
        <taxon>Entomobryoidea</taxon>
        <taxon>Orchesellidae</taxon>
        <taxon>Orchesellinae</taxon>
        <taxon>Orchesella</taxon>
    </lineage>
</organism>
<name>A0ABP1QAU2_9HEXA</name>
<feature type="transmembrane region" description="Helical" evidence="1">
    <location>
        <begin position="86"/>
        <end position="108"/>
    </location>
</feature>
<reference evidence="2 3" key="1">
    <citation type="submission" date="2024-08" db="EMBL/GenBank/DDBJ databases">
        <authorList>
            <person name="Cucini C."/>
            <person name="Frati F."/>
        </authorList>
    </citation>
    <scope>NUCLEOTIDE SEQUENCE [LARGE SCALE GENOMIC DNA]</scope>
</reference>
<feature type="transmembrane region" description="Helical" evidence="1">
    <location>
        <begin position="120"/>
        <end position="139"/>
    </location>
</feature>
<evidence type="ECO:0000256" key="1">
    <source>
        <dbReference type="SAM" id="Phobius"/>
    </source>
</evidence>
<sequence length="199" mass="23140">MRTYCCGRPLQDALKSCAILDLFFDNIQVAMIVICFFFPDFLPEEYYQHRVPSVPNLTRNNGTVPSVYKPQENPINAPQEEQDFRLYLAGLGFLICFGSTISLFYWLWTGAKEGDMTKCRRWFCVRLVFLTFLIIVTIYKLSTHNYYAFDAMFEIMKIYSIYEICLVKSFIDLQHIDTPILMKDRTTNSTTTTATNTTA</sequence>
<keyword evidence="1" id="KW-0472">Membrane</keyword>
<keyword evidence="1" id="KW-1133">Transmembrane helix</keyword>
<comment type="caution">
    <text evidence="2">The sequence shown here is derived from an EMBL/GenBank/DDBJ whole genome shotgun (WGS) entry which is preliminary data.</text>
</comment>
<evidence type="ECO:0000313" key="2">
    <source>
        <dbReference type="EMBL" id="CAL8096114.1"/>
    </source>
</evidence>
<accession>A0ABP1QAU2</accession>
<dbReference type="EMBL" id="CAXLJM020000027">
    <property type="protein sequence ID" value="CAL8096114.1"/>
    <property type="molecule type" value="Genomic_DNA"/>
</dbReference>
<evidence type="ECO:0000313" key="3">
    <source>
        <dbReference type="Proteomes" id="UP001642540"/>
    </source>
</evidence>
<keyword evidence="3" id="KW-1185">Reference proteome</keyword>